<dbReference type="EMBL" id="BATC01000003">
    <property type="protein sequence ID" value="GAD58022.1"/>
    <property type="molecule type" value="Genomic_DNA"/>
</dbReference>
<dbReference type="Proteomes" id="UP000016569">
    <property type="component" value="Unassembled WGS sequence"/>
</dbReference>
<gene>
    <name evidence="1" type="ORF">MBEBAB_0272</name>
</gene>
<organism evidence="1 2">
    <name type="scientific">Brevundimonas abyssalis TAR-001</name>
    <dbReference type="NCBI Taxonomy" id="1391729"/>
    <lineage>
        <taxon>Bacteria</taxon>
        <taxon>Pseudomonadati</taxon>
        <taxon>Pseudomonadota</taxon>
        <taxon>Alphaproteobacteria</taxon>
        <taxon>Caulobacterales</taxon>
        <taxon>Caulobacteraceae</taxon>
        <taxon>Brevundimonas</taxon>
    </lineage>
</organism>
<proteinExistence type="predicted"/>
<accession>A0A8E0KKB8</accession>
<name>A0A8E0KKB8_9CAUL</name>
<keyword evidence="2" id="KW-1185">Reference proteome</keyword>
<comment type="caution">
    <text evidence="1">The sequence shown here is derived from an EMBL/GenBank/DDBJ whole genome shotgun (WGS) entry which is preliminary data.</text>
</comment>
<reference evidence="2" key="1">
    <citation type="journal article" date="2013" name="Genome Announc.">
        <title>Draft Genome Sequence of the Dimorphic Prosthecate Bacterium Brevundimonas abyssalis TAR-001T.</title>
        <authorList>
            <person name="Tsubouchi T."/>
            <person name="Nishi S."/>
            <person name="Usui K."/>
            <person name="Shimane Y."/>
            <person name="Takaki Y."/>
            <person name="Maruyama T."/>
            <person name="Hatada Y."/>
        </authorList>
    </citation>
    <scope>NUCLEOTIDE SEQUENCE [LARGE SCALE GENOMIC DNA]</scope>
    <source>
        <strain evidence="2">TAR-001</strain>
    </source>
</reference>
<evidence type="ECO:0000313" key="2">
    <source>
        <dbReference type="Proteomes" id="UP000016569"/>
    </source>
</evidence>
<sequence length="113" mass="12437">MVSFSNSALRLPFHKVEYAPRWTVTALAEIGEGQRTIEASIVGYALDEETPMGWVDRTEAGLAAEFMVGVEHAEMIQALALSPIPFIIQIEFSADQTGAVRSLKLSVNREQQT</sequence>
<dbReference type="AlphaFoldDB" id="A0A8E0KKB8"/>
<evidence type="ECO:0000313" key="1">
    <source>
        <dbReference type="EMBL" id="GAD58022.1"/>
    </source>
</evidence>
<protein>
    <submittedName>
        <fullName evidence="1">Uncharacterized protein</fullName>
    </submittedName>
</protein>